<evidence type="ECO:0000313" key="4">
    <source>
        <dbReference type="Proteomes" id="UP001202402"/>
    </source>
</evidence>
<dbReference type="EMBL" id="JAKVPQ010000015">
    <property type="protein sequence ID" value="MCH4286702.1"/>
    <property type="molecule type" value="Genomic_DNA"/>
</dbReference>
<dbReference type="Gene3D" id="3.90.1150.130">
    <property type="match status" value="1"/>
</dbReference>
<dbReference type="PANTHER" id="PTHR43797:SF2">
    <property type="entry name" value="HOMOCYSTEINE_CYSTEINE SYNTHASE"/>
    <property type="match status" value="1"/>
</dbReference>
<feature type="domain" description="Aminotransferase class V" evidence="1">
    <location>
        <begin position="56"/>
        <end position="228"/>
    </location>
</feature>
<dbReference type="RefSeq" id="WP_233509418.1">
    <property type="nucleotide sequence ID" value="NZ_JAKVPQ010000015.1"/>
</dbReference>
<dbReference type="PANTHER" id="PTHR43797">
    <property type="entry name" value="HOMOCYSTEINE/CYSTEINE SYNTHASE"/>
    <property type="match status" value="1"/>
</dbReference>
<dbReference type="InterPro" id="IPR015424">
    <property type="entry name" value="PyrdxlP-dep_Trfase"/>
</dbReference>
<keyword evidence="4" id="KW-1185">Reference proteome</keyword>
<sequence length="373" mass="41298">MMIQTYPLQSITLEEAMQFQFRMIDCITKEFKGSEILTRGDLGVVPGINKPQTTLKAEKAIANFFGAEAAILVRGSGTGAIRYALFSTMHANDTLLIHKAPVYSTTTTTISMLGLQTIEADFNDLEDIKKVMKEHPEIKGALVQYTRQSMDDRYNMEEVVQTIKGCKDIPIVTDDNYAVMKVKKIGSQCGADLACFSTFKLLGPEGIGCIVGKKAYIDILVKEHYSGGSQTQGWEALDVLHGLVYAPVSLAIQAMVNEELVERLCVKKEVEGIADAFLANAQSKVLLVEFEEPIAKEVLKYAEELGALRNPVGAESKYEMCPLFYRVSGTFRAKDPTLDDRMIRINPNRTGADTIIRILTESMKKVKACSLKK</sequence>
<protein>
    <submittedName>
        <fullName evidence="3">Aminotransferase class V-fold PLP-dependent enzyme</fullName>
    </submittedName>
</protein>
<dbReference type="InterPro" id="IPR015421">
    <property type="entry name" value="PyrdxlP-dep_Trfase_major"/>
</dbReference>
<comment type="caution">
    <text evidence="3">The sequence shown here is derived from an EMBL/GenBank/DDBJ whole genome shotgun (WGS) entry which is preliminary data.</text>
</comment>
<name>A0ABS9RAL3_9FIRM</name>
<dbReference type="SUPFAM" id="SSF53383">
    <property type="entry name" value="PLP-dependent transferases"/>
    <property type="match status" value="1"/>
</dbReference>
<keyword evidence="3" id="KW-0808">Transferase</keyword>
<dbReference type="Pfam" id="PF22475">
    <property type="entry name" value="YhfS-like_C"/>
    <property type="match status" value="1"/>
</dbReference>
<accession>A0ABS9RAL3</accession>
<evidence type="ECO:0000259" key="2">
    <source>
        <dbReference type="Pfam" id="PF22475"/>
    </source>
</evidence>
<dbReference type="InterPro" id="IPR006235">
    <property type="entry name" value="OAc-hSer/O-AcSer_sulfhydrylase"/>
</dbReference>
<dbReference type="Proteomes" id="UP001202402">
    <property type="component" value="Unassembled WGS sequence"/>
</dbReference>
<dbReference type="InterPro" id="IPR054718">
    <property type="entry name" value="YhfS-like_C"/>
</dbReference>
<evidence type="ECO:0000259" key="1">
    <source>
        <dbReference type="Pfam" id="PF00266"/>
    </source>
</evidence>
<dbReference type="InterPro" id="IPR000192">
    <property type="entry name" value="Aminotrans_V_dom"/>
</dbReference>
<dbReference type="Pfam" id="PF00266">
    <property type="entry name" value="Aminotran_5"/>
    <property type="match status" value="1"/>
</dbReference>
<organism evidence="3 4">
    <name type="scientific">Amedibacillus hominis</name>
    <dbReference type="NCBI Taxonomy" id="2897776"/>
    <lineage>
        <taxon>Bacteria</taxon>
        <taxon>Bacillati</taxon>
        <taxon>Bacillota</taxon>
        <taxon>Erysipelotrichia</taxon>
        <taxon>Erysipelotrichales</taxon>
        <taxon>Erysipelotrichaceae</taxon>
        <taxon>Amedibacillus</taxon>
    </lineage>
</organism>
<proteinExistence type="predicted"/>
<feature type="domain" description="YhfS-like C-terminal" evidence="2">
    <location>
        <begin position="259"/>
        <end position="359"/>
    </location>
</feature>
<dbReference type="GO" id="GO:0008483">
    <property type="term" value="F:transaminase activity"/>
    <property type="evidence" value="ECO:0007669"/>
    <property type="project" value="UniProtKB-KW"/>
</dbReference>
<evidence type="ECO:0000313" key="3">
    <source>
        <dbReference type="EMBL" id="MCH4286702.1"/>
    </source>
</evidence>
<dbReference type="Gene3D" id="3.40.640.10">
    <property type="entry name" value="Type I PLP-dependent aspartate aminotransferase-like (Major domain)"/>
    <property type="match status" value="1"/>
</dbReference>
<gene>
    <name evidence="3" type="ORF">LQE99_16400</name>
</gene>
<reference evidence="3 4" key="1">
    <citation type="submission" date="2022-02" db="EMBL/GenBank/DDBJ databases">
        <title>Genome of Erysipelotrichaceae sp. nov. NSJ-176 isolated from human feces.</title>
        <authorList>
            <person name="Abdugheni R."/>
        </authorList>
    </citation>
    <scope>NUCLEOTIDE SEQUENCE [LARGE SCALE GENOMIC DNA]</scope>
    <source>
        <strain evidence="3 4">NSJ-176</strain>
    </source>
</reference>
<keyword evidence="3" id="KW-0032">Aminotransferase</keyword>